<comment type="cofactor">
    <cofactor evidence="1 8">
        <name>pyridoxal 5'-phosphate</name>
        <dbReference type="ChEBI" id="CHEBI:597326"/>
    </cofactor>
</comment>
<proteinExistence type="inferred from homology"/>
<evidence type="ECO:0000259" key="9">
    <source>
        <dbReference type="Pfam" id="PF00266"/>
    </source>
</evidence>
<dbReference type="GO" id="GO:0005777">
    <property type="term" value="C:peroxisome"/>
    <property type="evidence" value="ECO:0007669"/>
    <property type="project" value="TreeGrafter"/>
</dbReference>
<sequence length="389" mass="42436">MTVATDNDDLQSTLMIPGPIRLSTDVQNALGTPSISHTGTHFTKTFQSALLKLQKLFNVEEKEGYLPFVISSSGTMGWDLVGNNLLSSSDTDCNNNALVLSTGFFSESFYLCLQSYASNKSTVDKIVAPLGTSDFDEAELIAKLSSKKYRLVTITHVDTSTATLVDLNKVVKVIKDTSPSTFIVIDGVCSVGCEELDLGKLKGIDFVFTASQKAIGVAPGLCLGIISPRVVDFILNENKNNIRGYYTNLTKWLPVMQSFIKNQAKYFATPPVQLIHALNVSLSGILKQGVTKRVEEHKSKSDWFKDKIVNDLKLKLVSQPGYGAHGLTAIYVNNPAELLKKIGADGIVLAGGIHKDIKDQYIRVGHMGVSIENGDLEKVYEALKKNVIQ</sequence>
<evidence type="ECO:0000256" key="5">
    <source>
        <dbReference type="ARBA" id="ARBA00022679"/>
    </source>
</evidence>
<dbReference type="InterPro" id="IPR000192">
    <property type="entry name" value="Aminotrans_V_dom"/>
</dbReference>
<evidence type="ECO:0000256" key="6">
    <source>
        <dbReference type="ARBA" id="ARBA00022898"/>
    </source>
</evidence>
<gene>
    <name evidence="10" type="ORF">SCODWIG_03191</name>
</gene>
<dbReference type="VEuPathDB" id="FungiDB:SCODWIG_03191"/>
<evidence type="ECO:0000256" key="7">
    <source>
        <dbReference type="PIRSR" id="PIRSR000524-1"/>
    </source>
</evidence>
<evidence type="ECO:0000313" key="10">
    <source>
        <dbReference type="EMBL" id="SSD61430.1"/>
    </source>
</evidence>
<protein>
    <recommendedName>
        <fullName evidence="3">alanine--glyoxylate transaminase</fullName>
        <ecNumber evidence="3">2.6.1.44</ecNumber>
    </recommendedName>
</protein>
<dbReference type="InterPro" id="IPR015421">
    <property type="entry name" value="PyrdxlP-dep_Trfase_major"/>
</dbReference>
<dbReference type="SUPFAM" id="SSF53383">
    <property type="entry name" value="PLP-dependent transferases"/>
    <property type="match status" value="1"/>
</dbReference>
<dbReference type="OrthoDB" id="7403325at2759"/>
<name>A0A376BBA4_9ASCO</name>
<dbReference type="PANTHER" id="PTHR21152:SF24">
    <property type="entry name" value="ALANINE--GLYOXYLATE AMINOTRANSFERASE 1"/>
    <property type="match status" value="1"/>
</dbReference>
<evidence type="ECO:0000256" key="1">
    <source>
        <dbReference type="ARBA" id="ARBA00001933"/>
    </source>
</evidence>
<dbReference type="AlphaFoldDB" id="A0A376BBA4"/>
<dbReference type="EMBL" id="UFAJ01000699">
    <property type="protein sequence ID" value="SSD61430.1"/>
    <property type="molecule type" value="Genomic_DNA"/>
</dbReference>
<keyword evidence="4 10" id="KW-0032">Aminotransferase</keyword>
<evidence type="ECO:0000313" key="11">
    <source>
        <dbReference type="Proteomes" id="UP000262825"/>
    </source>
</evidence>
<comment type="similarity">
    <text evidence="2">Belongs to the class-V pyridoxal-phosphate-dependent aminotransferase family.</text>
</comment>
<evidence type="ECO:0000256" key="8">
    <source>
        <dbReference type="PIRSR" id="PIRSR000524-50"/>
    </source>
</evidence>
<dbReference type="Pfam" id="PF00266">
    <property type="entry name" value="Aminotran_5"/>
    <property type="match status" value="1"/>
</dbReference>
<dbReference type="GO" id="GO:0004760">
    <property type="term" value="F:L-serine-pyruvate transaminase activity"/>
    <property type="evidence" value="ECO:0007669"/>
    <property type="project" value="TreeGrafter"/>
</dbReference>
<dbReference type="InterPro" id="IPR015424">
    <property type="entry name" value="PyrdxlP-dep_Trfase"/>
</dbReference>
<keyword evidence="6 8" id="KW-0663">Pyridoxal phosphate</keyword>
<feature type="binding site" evidence="7">
    <location>
        <position position="363"/>
    </location>
    <ligand>
        <name>substrate</name>
    </ligand>
</feature>
<dbReference type="InterPro" id="IPR015422">
    <property type="entry name" value="PyrdxlP-dep_Trfase_small"/>
</dbReference>
<dbReference type="GO" id="GO:0008453">
    <property type="term" value="F:alanine-glyoxylate transaminase activity"/>
    <property type="evidence" value="ECO:0007669"/>
    <property type="project" value="UniProtKB-EC"/>
</dbReference>
<evidence type="ECO:0000256" key="2">
    <source>
        <dbReference type="ARBA" id="ARBA00009236"/>
    </source>
</evidence>
<evidence type="ECO:0000256" key="3">
    <source>
        <dbReference type="ARBA" id="ARBA00013049"/>
    </source>
</evidence>
<accession>A0A376BBA4</accession>
<dbReference type="PIRSF" id="PIRSF000524">
    <property type="entry name" value="SPT"/>
    <property type="match status" value="1"/>
</dbReference>
<reference evidence="11" key="1">
    <citation type="submission" date="2018-06" db="EMBL/GenBank/DDBJ databases">
        <authorList>
            <person name="Guldener U."/>
        </authorList>
    </citation>
    <scope>NUCLEOTIDE SEQUENCE [LARGE SCALE GENOMIC DNA]</scope>
    <source>
        <strain evidence="11">UTAD17</strain>
    </source>
</reference>
<dbReference type="FunFam" id="3.90.1150.10:FF:000049">
    <property type="entry name" value="Alanine-glyoxylate aminotransferase 1"/>
    <property type="match status" value="1"/>
</dbReference>
<organism evidence="10 11">
    <name type="scientific">Saccharomycodes ludwigii</name>
    <dbReference type="NCBI Taxonomy" id="36035"/>
    <lineage>
        <taxon>Eukaryota</taxon>
        <taxon>Fungi</taxon>
        <taxon>Dikarya</taxon>
        <taxon>Ascomycota</taxon>
        <taxon>Saccharomycotina</taxon>
        <taxon>Saccharomycetes</taxon>
        <taxon>Saccharomycodales</taxon>
        <taxon>Saccharomycodaceae</taxon>
        <taxon>Saccharomycodes</taxon>
    </lineage>
</organism>
<dbReference type="EC" id="2.6.1.44" evidence="3"/>
<evidence type="ECO:0000256" key="4">
    <source>
        <dbReference type="ARBA" id="ARBA00022576"/>
    </source>
</evidence>
<dbReference type="PANTHER" id="PTHR21152">
    <property type="entry name" value="AMINOTRANSFERASE CLASS V"/>
    <property type="match status" value="1"/>
</dbReference>
<dbReference type="InterPro" id="IPR024169">
    <property type="entry name" value="SP_NH2Trfase/AEP_transaminase"/>
</dbReference>
<keyword evidence="11" id="KW-1185">Reference proteome</keyword>
<dbReference type="Gene3D" id="3.90.1150.10">
    <property type="entry name" value="Aspartate Aminotransferase, domain 1"/>
    <property type="match status" value="1"/>
</dbReference>
<feature type="modified residue" description="N6-(pyridoxal phosphate)lysine" evidence="8">
    <location>
        <position position="213"/>
    </location>
</feature>
<feature type="domain" description="Aminotransferase class V" evidence="9">
    <location>
        <begin position="28"/>
        <end position="352"/>
    </location>
</feature>
<dbReference type="Proteomes" id="UP000262825">
    <property type="component" value="Unassembled WGS sequence"/>
</dbReference>
<keyword evidence="5 10" id="KW-0808">Transferase</keyword>
<dbReference type="GO" id="GO:0019265">
    <property type="term" value="P:glycine biosynthetic process, by transamination of glyoxylate"/>
    <property type="evidence" value="ECO:0007669"/>
    <property type="project" value="TreeGrafter"/>
</dbReference>
<dbReference type="Gene3D" id="3.40.640.10">
    <property type="entry name" value="Type I PLP-dependent aspartate aminotransferase-like (Major domain)"/>
    <property type="match status" value="1"/>
</dbReference>